<dbReference type="PROSITE" id="PS50109">
    <property type="entry name" value="HIS_KIN"/>
    <property type="match status" value="1"/>
</dbReference>
<reference evidence="14 15" key="1">
    <citation type="submission" date="2018-02" db="EMBL/GenBank/DDBJ databases">
        <title>Genomic Encyclopedia of Archaeal and Bacterial Type Strains, Phase II (KMG-II): from individual species to whole genera.</title>
        <authorList>
            <person name="Goeker M."/>
        </authorList>
    </citation>
    <scope>NUCLEOTIDE SEQUENCE [LARGE SCALE GENOMIC DNA]</scope>
    <source>
        <strain evidence="14 15">DSM 3808</strain>
    </source>
</reference>
<evidence type="ECO:0000256" key="1">
    <source>
        <dbReference type="ARBA" id="ARBA00000085"/>
    </source>
</evidence>
<dbReference type="InterPro" id="IPR036890">
    <property type="entry name" value="HATPase_C_sf"/>
</dbReference>
<accession>A0A2S6HQ74</accession>
<evidence type="ECO:0000313" key="15">
    <source>
        <dbReference type="Proteomes" id="UP000237749"/>
    </source>
</evidence>
<keyword evidence="12" id="KW-0472">Membrane</keyword>
<comment type="subcellular location">
    <subcellularLocation>
        <location evidence="2">Membrane</location>
    </subcellularLocation>
</comment>
<dbReference type="EC" id="2.7.13.3" evidence="3"/>
<dbReference type="AlphaFoldDB" id="A0A2S6HQ74"/>
<dbReference type="FunFam" id="3.30.565.10:FF:000013">
    <property type="entry name" value="Two-component sensor histidine kinase"/>
    <property type="match status" value="1"/>
</dbReference>
<evidence type="ECO:0000256" key="8">
    <source>
        <dbReference type="ARBA" id="ARBA00022777"/>
    </source>
</evidence>
<evidence type="ECO:0000256" key="9">
    <source>
        <dbReference type="ARBA" id="ARBA00022840"/>
    </source>
</evidence>
<dbReference type="InterPro" id="IPR050351">
    <property type="entry name" value="BphY/WalK/GraS-like"/>
</dbReference>
<dbReference type="RefSeq" id="WP_104438132.1">
    <property type="nucleotide sequence ID" value="NZ_PTJA01000009.1"/>
</dbReference>
<evidence type="ECO:0000256" key="5">
    <source>
        <dbReference type="ARBA" id="ARBA00022679"/>
    </source>
</evidence>
<dbReference type="Proteomes" id="UP000237749">
    <property type="component" value="Unassembled WGS sequence"/>
</dbReference>
<keyword evidence="11" id="KW-0902">Two-component regulatory system</keyword>
<dbReference type="SMART" id="SM00387">
    <property type="entry name" value="HATPase_c"/>
    <property type="match status" value="1"/>
</dbReference>
<dbReference type="PANTHER" id="PTHR45453:SF1">
    <property type="entry name" value="PHOSPHATE REGULON SENSOR PROTEIN PHOR"/>
    <property type="match status" value="1"/>
</dbReference>
<dbReference type="PRINTS" id="PR00344">
    <property type="entry name" value="BCTRLSENSOR"/>
</dbReference>
<dbReference type="Gene3D" id="1.10.287.130">
    <property type="match status" value="1"/>
</dbReference>
<evidence type="ECO:0000256" key="7">
    <source>
        <dbReference type="ARBA" id="ARBA00022741"/>
    </source>
</evidence>
<dbReference type="InterPro" id="IPR003594">
    <property type="entry name" value="HATPase_dom"/>
</dbReference>
<dbReference type="OrthoDB" id="9796457at2"/>
<evidence type="ECO:0000256" key="10">
    <source>
        <dbReference type="ARBA" id="ARBA00022989"/>
    </source>
</evidence>
<keyword evidence="6" id="KW-0812">Transmembrane</keyword>
<gene>
    <name evidence="14" type="ORF">BXY41_109198</name>
</gene>
<dbReference type="SMART" id="SM00388">
    <property type="entry name" value="HisKA"/>
    <property type="match status" value="1"/>
</dbReference>
<dbReference type="GO" id="GO:0000155">
    <property type="term" value="F:phosphorelay sensor kinase activity"/>
    <property type="evidence" value="ECO:0007669"/>
    <property type="project" value="InterPro"/>
</dbReference>
<dbReference type="InterPro" id="IPR036097">
    <property type="entry name" value="HisK_dim/P_sf"/>
</dbReference>
<evidence type="ECO:0000259" key="13">
    <source>
        <dbReference type="PROSITE" id="PS50109"/>
    </source>
</evidence>
<dbReference type="InterPro" id="IPR003661">
    <property type="entry name" value="HisK_dim/P_dom"/>
</dbReference>
<evidence type="ECO:0000256" key="12">
    <source>
        <dbReference type="ARBA" id="ARBA00023136"/>
    </source>
</evidence>
<dbReference type="InterPro" id="IPR004358">
    <property type="entry name" value="Sig_transdc_His_kin-like_C"/>
</dbReference>
<feature type="domain" description="Histidine kinase" evidence="13">
    <location>
        <begin position="74"/>
        <end position="288"/>
    </location>
</feature>
<evidence type="ECO:0000256" key="11">
    <source>
        <dbReference type="ARBA" id="ARBA00023012"/>
    </source>
</evidence>
<dbReference type="SUPFAM" id="SSF55874">
    <property type="entry name" value="ATPase domain of HSP90 chaperone/DNA topoisomerase II/histidine kinase"/>
    <property type="match status" value="1"/>
</dbReference>
<dbReference type="EMBL" id="PTJA01000009">
    <property type="protein sequence ID" value="PPK79719.1"/>
    <property type="molecule type" value="Genomic_DNA"/>
</dbReference>
<proteinExistence type="predicted"/>
<dbReference type="GO" id="GO:0004721">
    <property type="term" value="F:phosphoprotein phosphatase activity"/>
    <property type="evidence" value="ECO:0007669"/>
    <property type="project" value="TreeGrafter"/>
</dbReference>
<dbReference type="Pfam" id="PF02518">
    <property type="entry name" value="HATPase_c"/>
    <property type="match status" value="1"/>
</dbReference>
<dbReference type="GO" id="GO:0005886">
    <property type="term" value="C:plasma membrane"/>
    <property type="evidence" value="ECO:0007669"/>
    <property type="project" value="TreeGrafter"/>
</dbReference>
<name>A0A2S6HQ74_9FIRM</name>
<protein>
    <recommendedName>
        <fullName evidence="3">histidine kinase</fullName>
        <ecNumber evidence="3">2.7.13.3</ecNumber>
    </recommendedName>
</protein>
<dbReference type="GO" id="GO:0016036">
    <property type="term" value="P:cellular response to phosphate starvation"/>
    <property type="evidence" value="ECO:0007669"/>
    <property type="project" value="TreeGrafter"/>
</dbReference>
<comment type="catalytic activity">
    <reaction evidence="1">
        <text>ATP + protein L-histidine = ADP + protein N-phospho-L-histidine.</text>
        <dbReference type="EC" id="2.7.13.3"/>
    </reaction>
</comment>
<organism evidence="14 15">
    <name type="scientific">Lacrimispora xylanisolvens</name>
    <dbReference type="NCBI Taxonomy" id="384636"/>
    <lineage>
        <taxon>Bacteria</taxon>
        <taxon>Bacillati</taxon>
        <taxon>Bacillota</taxon>
        <taxon>Clostridia</taxon>
        <taxon>Lachnospirales</taxon>
        <taxon>Lachnospiraceae</taxon>
        <taxon>Lacrimispora</taxon>
    </lineage>
</organism>
<dbReference type="SUPFAM" id="SSF47384">
    <property type="entry name" value="Homodimeric domain of signal transducing histidine kinase"/>
    <property type="match status" value="1"/>
</dbReference>
<keyword evidence="10" id="KW-1133">Transmembrane helix</keyword>
<dbReference type="PANTHER" id="PTHR45453">
    <property type="entry name" value="PHOSPHATE REGULON SENSOR PROTEIN PHOR"/>
    <property type="match status" value="1"/>
</dbReference>
<keyword evidence="15" id="KW-1185">Reference proteome</keyword>
<keyword evidence="8 14" id="KW-0418">Kinase</keyword>
<evidence type="ECO:0000256" key="2">
    <source>
        <dbReference type="ARBA" id="ARBA00004370"/>
    </source>
</evidence>
<dbReference type="InterPro" id="IPR005467">
    <property type="entry name" value="His_kinase_dom"/>
</dbReference>
<keyword evidence="9" id="KW-0067">ATP-binding</keyword>
<evidence type="ECO:0000256" key="3">
    <source>
        <dbReference type="ARBA" id="ARBA00012438"/>
    </source>
</evidence>
<dbReference type="Gene3D" id="3.30.565.10">
    <property type="entry name" value="Histidine kinase-like ATPase, C-terminal domain"/>
    <property type="match status" value="1"/>
</dbReference>
<dbReference type="CDD" id="cd00082">
    <property type="entry name" value="HisKA"/>
    <property type="match status" value="1"/>
</dbReference>
<evidence type="ECO:0000256" key="6">
    <source>
        <dbReference type="ARBA" id="ARBA00022692"/>
    </source>
</evidence>
<dbReference type="GO" id="GO:0005524">
    <property type="term" value="F:ATP binding"/>
    <property type="evidence" value="ECO:0007669"/>
    <property type="project" value="UniProtKB-KW"/>
</dbReference>
<dbReference type="Pfam" id="PF00512">
    <property type="entry name" value="HisKA"/>
    <property type="match status" value="1"/>
</dbReference>
<comment type="caution">
    <text evidence="14">The sequence shown here is derived from an EMBL/GenBank/DDBJ whole genome shotgun (WGS) entry which is preliminary data.</text>
</comment>
<evidence type="ECO:0000313" key="14">
    <source>
        <dbReference type="EMBL" id="PPK79719.1"/>
    </source>
</evidence>
<keyword evidence="4" id="KW-0597">Phosphoprotein</keyword>
<keyword evidence="5" id="KW-0808">Transferase</keyword>
<evidence type="ECO:0000256" key="4">
    <source>
        <dbReference type="ARBA" id="ARBA00022553"/>
    </source>
</evidence>
<keyword evidence="7" id="KW-0547">Nucleotide-binding</keyword>
<sequence>MSLLNRRTLKQIQTVSDELERILDEDTNEKVMLFTEDKEIQHLLEQINRILEDRQNANAGYRRSELNIKRMLSNISHDLKTPLTVIIGYLEMLLMQETPEKSMIKKVSHKANELKEQIDQFFTLAKLEAGDTMLTMSKIDLNEFCREIIVDFYNILTEKEFNVNLQIPESPVFVYADREALARILNNLISNAIRYGDAGHYLGLTLRSKDNVVFVDVVDHGKGIASTEIPRVFDRLYTLEDSRNREIQGNGLGLTIAKSLAEKINGTLTLKSIPDEETVFTLKLQLLDY</sequence>